<dbReference type="InterPro" id="IPR051609">
    <property type="entry name" value="NmrA/Isoflavone_reductase-like"/>
</dbReference>
<evidence type="ECO:0000259" key="4">
    <source>
        <dbReference type="Pfam" id="PF13460"/>
    </source>
</evidence>
<gene>
    <name evidence="5" type="ORF">CC86DRAFT_446663</name>
</gene>
<dbReference type="OrthoDB" id="419598at2759"/>
<dbReference type="PANTHER" id="PTHR47706:SF7">
    <property type="entry name" value="CIPA-LIKE, PUTATIVE (AFU_ORTHOLOGUE AFUA_1G01630)-RELATED"/>
    <property type="match status" value="1"/>
</dbReference>
<name>A0A6A6ZY74_9PLEO</name>
<accession>A0A6A6ZY74</accession>
<evidence type="ECO:0000256" key="2">
    <source>
        <dbReference type="ARBA" id="ARBA00022857"/>
    </source>
</evidence>
<feature type="domain" description="NAD(P)-binding" evidence="4">
    <location>
        <begin position="16"/>
        <end position="110"/>
    </location>
</feature>
<reference evidence="5" key="1">
    <citation type="journal article" date="2020" name="Stud. Mycol.">
        <title>101 Dothideomycetes genomes: a test case for predicting lifestyles and emergence of pathogens.</title>
        <authorList>
            <person name="Haridas S."/>
            <person name="Albert R."/>
            <person name="Binder M."/>
            <person name="Bloem J."/>
            <person name="Labutti K."/>
            <person name="Salamov A."/>
            <person name="Andreopoulos B."/>
            <person name="Baker S."/>
            <person name="Barry K."/>
            <person name="Bills G."/>
            <person name="Bluhm B."/>
            <person name="Cannon C."/>
            <person name="Castanera R."/>
            <person name="Culley D."/>
            <person name="Daum C."/>
            <person name="Ezra D."/>
            <person name="Gonzalez J."/>
            <person name="Henrissat B."/>
            <person name="Kuo A."/>
            <person name="Liang C."/>
            <person name="Lipzen A."/>
            <person name="Lutzoni F."/>
            <person name="Magnuson J."/>
            <person name="Mondo S."/>
            <person name="Nolan M."/>
            <person name="Ohm R."/>
            <person name="Pangilinan J."/>
            <person name="Park H.-J."/>
            <person name="Ramirez L."/>
            <person name="Alfaro M."/>
            <person name="Sun H."/>
            <person name="Tritt A."/>
            <person name="Yoshinaga Y."/>
            <person name="Zwiers L.-H."/>
            <person name="Turgeon B."/>
            <person name="Goodwin S."/>
            <person name="Spatafora J."/>
            <person name="Crous P."/>
            <person name="Grigoriev I."/>
        </authorList>
    </citation>
    <scope>NUCLEOTIDE SEQUENCE</scope>
    <source>
        <strain evidence="5">CBS 113818</strain>
    </source>
</reference>
<dbReference type="PANTHER" id="PTHR47706">
    <property type="entry name" value="NMRA-LIKE FAMILY PROTEIN"/>
    <property type="match status" value="1"/>
</dbReference>
<keyword evidence="3" id="KW-0560">Oxidoreductase</keyword>
<protein>
    <submittedName>
        <fullName evidence="5">NAD(P)-binding protein</fullName>
    </submittedName>
</protein>
<keyword evidence="2" id="KW-0521">NADP</keyword>
<dbReference type="Gene3D" id="3.40.50.720">
    <property type="entry name" value="NAD(P)-binding Rossmann-like Domain"/>
    <property type="match status" value="1"/>
</dbReference>
<dbReference type="AlphaFoldDB" id="A0A6A6ZY74"/>
<evidence type="ECO:0000256" key="1">
    <source>
        <dbReference type="ARBA" id="ARBA00005725"/>
    </source>
</evidence>
<evidence type="ECO:0000313" key="6">
    <source>
        <dbReference type="Proteomes" id="UP000799424"/>
    </source>
</evidence>
<dbReference type="EMBL" id="MU006228">
    <property type="protein sequence ID" value="KAF2825275.1"/>
    <property type="molecule type" value="Genomic_DNA"/>
</dbReference>
<dbReference type="GO" id="GO:0016491">
    <property type="term" value="F:oxidoreductase activity"/>
    <property type="evidence" value="ECO:0007669"/>
    <property type="project" value="UniProtKB-KW"/>
</dbReference>
<dbReference type="InterPro" id="IPR016040">
    <property type="entry name" value="NAD(P)-bd_dom"/>
</dbReference>
<evidence type="ECO:0000313" key="5">
    <source>
        <dbReference type="EMBL" id="KAF2825275.1"/>
    </source>
</evidence>
<comment type="similarity">
    <text evidence="1">Belongs to the NmrA-type oxidoreductase family. Isoflavone reductase subfamily.</text>
</comment>
<dbReference type="SUPFAM" id="SSF51735">
    <property type="entry name" value="NAD(P)-binding Rossmann-fold domains"/>
    <property type="match status" value="1"/>
</dbReference>
<proteinExistence type="inferred from homology"/>
<dbReference type="Proteomes" id="UP000799424">
    <property type="component" value="Unassembled WGS sequence"/>
</dbReference>
<evidence type="ECO:0000256" key="3">
    <source>
        <dbReference type="ARBA" id="ARBA00023002"/>
    </source>
</evidence>
<sequence length="330" mass="35822">MSDSTPTHLRKVALIGGTGNLGSHFLSALLAAGNHSITVLTRPSSTATFPPAVTVTKVDYDSDASIQDALRGHDVLIITLPAQAPPDQHPRIVAAAAKVGVKYIVPNYYGYALSTRTAWAPSDTALGNFERFVDDARSAEKDGVKWIALVCGFWYEFSIGMGEPWAGFDIAGRRVTLLDEGRKKVNVSTWELCGKAMAKVLSLPIEKTNGGGLALQDWDNEGLYISSFLVSQREILDSLHRVLGTSDEDWTIRYQPGRERDAEGMKELGEGKMTGFAKALYAKIFEEGGRGDYETGQGIDNEKLGLEKEELDVATKRAVAMVEGGFGYRG</sequence>
<dbReference type="InterPro" id="IPR036291">
    <property type="entry name" value="NAD(P)-bd_dom_sf"/>
</dbReference>
<organism evidence="5 6">
    <name type="scientific">Ophiobolus disseminans</name>
    <dbReference type="NCBI Taxonomy" id="1469910"/>
    <lineage>
        <taxon>Eukaryota</taxon>
        <taxon>Fungi</taxon>
        <taxon>Dikarya</taxon>
        <taxon>Ascomycota</taxon>
        <taxon>Pezizomycotina</taxon>
        <taxon>Dothideomycetes</taxon>
        <taxon>Pleosporomycetidae</taxon>
        <taxon>Pleosporales</taxon>
        <taxon>Pleosporineae</taxon>
        <taxon>Phaeosphaeriaceae</taxon>
        <taxon>Ophiobolus</taxon>
    </lineage>
</organism>
<dbReference type="Pfam" id="PF13460">
    <property type="entry name" value="NAD_binding_10"/>
    <property type="match status" value="1"/>
</dbReference>
<keyword evidence="6" id="KW-1185">Reference proteome</keyword>